<dbReference type="InterPro" id="IPR000551">
    <property type="entry name" value="MerR-type_HTH_dom"/>
</dbReference>
<gene>
    <name evidence="4" type="ORF">ACFOSS_02915</name>
</gene>
<dbReference type="SMART" id="SM00422">
    <property type="entry name" value="HTH_MERR"/>
    <property type="match status" value="1"/>
</dbReference>
<feature type="coiled-coil region" evidence="2">
    <location>
        <begin position="88"/>
        <end position="122"/>
    </location>
</feature>
<keyword evidence="1" id="KW-0238">DNA-binding</keyword>
<dbReference type="InterPro" id="IPR047057">
    <property type="entry name" value="MerR_fam"/>
</dbReference>
<evidence type="ECO:0000259" key="3">
    <source>
        <dbReference type="PROSITE" id="PS50937"/>
    </source>
</evidence>
<evidence type="ECO:0000313" key="5">
    <source>
        <dbReference type="Proteomes" id="UP001595692"/>
    </source>
</evidence>
<accession>A0ABV8CJP0</accession>
<reference evidence="5" key="1">
    <citation type="journal article" date="2019" name="Int. J. Syst. Evol. Microbiol.">
        <title>The Global Catalogue of Microorganisms (GCM) 10K type strain sequencing project: providing services to taxonomists for standard genome sequencing and annotation.</title>
        <authorList>
            <consortium name="The Broad Institute Genomics Platform"/>
            <consortium name="The Broad Institute Genome Sequencing Center for Infectious Disease"/>
            <person name="Wu L."/>
            <person name="Ma J."/>
        </authorList>
    </citation>
    <scope>NUCLEOTIDE SEQUENCE [LARGE SCALE GENOMIC DNA]</scope>
    <source>
        <strain evidence="5">CCUG 54939</strain>
    </source>
</reference>
<dbReference type="CDD" id="cd01109">
    <property type="entry name" value="HTH_YyaN"/>
    <property type="match status" value="1"/>
</dbReference>
<dbReference type="PROSITE" id="PS50937">
    <property type="entry name" value="HTH_MERR_2"/>
    <property type="match status" value="1"/>
</dbReference>
<evidence type="ECO:0000256" key="1">
    <source>
        <dbReference type="ARBA" id="ARBA00023125"/>
    </source>
</evidence>
<keyword evidence="2" id="KW-0175">Coiled coil</keyword>
<dbReference type="Proteomes" id="UP001595692">
    <property type="component" value="Unassembled WGS sequence"/>
</dbReference>
<dbReference type="Gene3D" id="1.10.1660.10">
    <property type="match status" value="1"/>
</dbReference>
<dbReference type="PROSITE" id="PS00552">
    <property type="entry name" value="HTH_MERR_1"/>
    <property type="match status" value="1"/>
</dbReference>
<organism evidence="4 5">
    <name type="scientific">Pseudaeromonas sharmana</name>
    <dbReference type="NCBI Taxonomy" id="328412"/>
    <lineage>
        <taxon>Bacteria</taxon>
        <taxon>Pseudomonadati</taxon>
        <taxon>Pseudomonadota</taxon>
        <taxon>Gammaproteobacteria</taxon>
        <taxon>Aeromonadales</taxon>
        <taxon>Aeromonadaceae</taxon>
        <taxon>Pseudaeromonas</taxon>
    </lineage>
</organism>
<name>A0ABV8CJP0_9GAMM</name>
<feature type="domain" description="HTH merR-type" evidence="3">
    <location>
        <begin position="1"/>
        <end position="69"/>
    </location>
</feature>
<dbReference type="PANTHER" id="PTHR30204:SF98">
    <property type="entry name" value="HTH-TYPE TRANSCRIPTIONAL REGULATOR ADHR"/>
    <property type="match status" value="1"/>
</dbReference>
<evidence type="ECO:0000256" key="2">
    <source>
        <dbReference type="SAM" id="Coils"/>
    </source>
</evidence>
<dbReference type="Pfam" id="PF13411">
    <property type="entry name" value="MerR_1"/>
    <property type="match status" value="1"/>
</dbReference>
<evidence type="ECO:0000313" key="4">
    <source>
        <dbReference type="EMBL" id="MFC3912417.1"/>
    </source>
</evidence>
<proteinExistence type="predicted"/>
<dbReference type="EMBL" id="JBHSAF010000001">
    <property type="protein sequence ID" value="MFC3912417.1"/>
    <property type="molecule type" value="Genomic_DNA"/>
</dbReference>
<dbReference type="PRINTS" id="PR00040">
    <property type="entry name" value="HTHMERR"/>
</dbReference>
<dbReference type="InterPro" id="IPR009061">
    <property type="entry name" value="DNA-bd_dom_put_sf"/>
</dbReference>
<keyword evidence="5" id="KW-1185">Reference proteome</keyword>
<dbReference type="SUPFAM" id="SSF46955">
    <property type="entry name" value="Putative DNA-binding domain"/>
    <property type="match status" value="1"/>
</dbReference>
<dbReference type="PANTHER" id="PTHR30204">
    <property type="entry name" value="REDOX-CYCLING DRUG-SENSING TRANSCRIPTIONAL ACTIVATOR SOXR"/>
    <property type="match status" value="1"/>
</dbReference>
<comment type="caution">
    <text evidence="4">The sequence shown here is derived from an EMBL/GenBank/DDBJ whole genome shotgun (WGS) entry which is preliminary data.</text>
</comment>
<dbReference type="RefSeq" id="WP_377150524.1">
    <property type="nucleotide sequence ID" value="NZ_JBHSAF010000001.1"/>
</dbReference>
<protein>
    <submittedName>
        <fullName evidence="4">MerR family transcriptional regulator</fullName>
    </submittedName>
</protein>
<sequence>MNISTFAKLTGLSIHTLRYYEKLGLLSNIGRNASGHRCYTPADAQWVNFINRLKATGMPLRQIIDYARLRALGTPTLAARNRLLCQHRDALQQRLQQDLEHLHALEAKIALYQQQLNKVADQ</sequence>